<dbReference type="EMBL" id="AOHO01000028">
    <property type="protein sequence ID" value="EME63463.1"/>
    <property type="molecule type" value="Genomic_DNA"/>
</dbReference>
<comment type="caution">
    <text evidence="2">The sequence shown here is derived from an EMBL/GenBank/DDBJ whole genome shotgun (WGS) entry which is preliminary data.</text>
</comment>
<organism evidence="2 3">
    <name type="scientific">Amycolatopsis decaplanina DSM 44594</name>
    <dbReference type="NCBI Taxonomy" id="1284240"/>
    <lineage>
        <taxon>Bacteria</taxon>
        <taxon>Bacillati</taxon>
        <taxon>Actinomycetota</taxon>
        <taxon>Actinomycetes</taxon>
        <taxon>Pseudonocardiales</taxon>
        <taxon>Pseudonocardiaceae</taxon>
        <taxon>Amycolatopsis</taxon>
    </lineage>
</organism>
<feature type="transmembrane region" description="Helical" evidence="1">
    <location>
        <begin position="90"/>
        <end position="110"/>
    </location>
</feature>
<dbReference type="SUPFAM" id="SSF48317">
    <property type="entry name" value="Acid phosphatase/Vanadium-dependent haloperoxidase"/>
    <property type="match status" value="1"/>
</dbReference>
<evidence type="ECO:0008006" key="4">
    <source>
        <dbReference type="Google" id="ProtNLM"/>
    </source>
</evidence>
<sequence>MSPVPAETTTASARQRSARAATEVLAPWVWVLLLPLAVAWRATGHHLGETLLWGLITGIFGSILPMAVIVRGARKGQWDSHHVTDRAGRVIPFAACIGFLAIGFAILIVGDAPRELIALAAAELISLIVAVAITFGLKFKVSMHAAVAAGAVAILVQVYDPWFALLLLGVAWVCWSRVELKDHTTAEVSVGTLVGLFVGGGAYAALAAAFV</sequence>
<feature type="transmembrane region" description="Helical" evidence="1">
    <location>
        <begin position="193"/>
        <end position="210"/>
    </location>
</feature>
<feature type="transmembrane region" description="Helical" evidence="1">
    <location>
        <begin position="149"/>
        <end position="173"/>
    </location>
</feature>
<keyword evidence="1" id="KW-0812">Transmembrane</keyword>
<dbReference type="Proteomes" id="UP000054226">
    <property type="component" value="Unassembled WGS sequence"/>
</dbReference>
<dbReference type="PATRIC" id="fig|1284240.4.peg.1250"/>
<keyword evidence="3" id="KW-1185">Reference proteome</keyword>
<feature type="transmembrane region" description="Helical" evidence="1">
    <location>
        <begin position="52"/>
        <end position="70"/>
    </location>
</feature>
<dbReference type="AlphaFoldDB" id="M2ZRN6"/>
<proteinExistence type="predicted"/>
<name>M2ZRN6_9PSEU</name>
<accession>M2ZRN6</accession>
<protein>
    <recommendedName>
        <fullName evidence="4">Phosphatidic acid phosphatase type 2/haloperoxidase domain-containing protein</fullName>
    </recommendedName>
</protein>
<evidence type="ECO:0000313" key="2">
    <source>
        <dbReference type="EMBL" id="EME63463.1"/>
    </source>
</evidence>
<feature type="transmembrane region" description="Helical" evidence="1">
    <location>
        <begin position="20"/>
        <end position="40"/>
    </location>
</feature>
<feature type="transmembrane region" description="Helical" evidence="1">
    <location>
        <begin position="116"/>
        <end position="137"/>
    </location>
</feature>
<dbReference type="RefSeq" id="WP_007029166.1">
    <property type="nucleotide sequence ID" value="NZ_AOHO01000028.1"/>
</dbReference>
<gene>
    <name evidence="2" type="ORF">H074_06177</name>
</gene>
<evidence type="ECO:0000256" key="1">
    <source>
        <dbReference type="SAM" id="Phobius"/>
    </source>
</evidence>
<evidence type="ECO:0000313" key="3">
    <source>
        <dbReference type="Proteomes" id="UP000054226"/>
    </source>
</evidence>
<keyword evidence="1" id="KW-0472">Membrane</keyword>
<dbReference type="InterPro" id="IPR036938">
    <property type="entry name" value="PAP2/HPO_sf"/>
</dbReference>
<dbReference type="OrthoDB" id="4935320at2"/>
<keyword evidence="1" id="KW-1133">Transmembrane helix</keyword>
<reference evidence="2 3" key="1">
    <citation type="journal article" date="2013" name="Genome Announc.">
        <title>Draft Genome Sequence of Amycolatopsis decaplanina Strain DSM 44594T.</title>
        <authorList>
            <person name="Kaur N."/>
            <person name="Kumar S."/>
            <person name="Bala M."/>
            <person name="Raghava G.P."/>
            <person name="Mayilraj S."/>
        </authorList>
    </citation>
    <scope>NUCLEOTIDE SEQUENCE [LARGE SCALE GENOMIC DNA]</scope>
    <source>
        <strain evidence="2 3">DSM 44594</strain>
    </source>
</reference>